<proteinExistence type="inferred from homology"/>
<evidence type="ECO:0000256" key="1">
    <source>
        <dbReference type="ARBA" id="ARBA00004448"/>
    </source>
</evidence>
<evidence type="ECO:0000313" key="13">
    <source>
        <dbReference type="Proteomes" id="UP001153269"/>
    </source>
</evidence>
<dbReference type="GO" id="GO:0022857">
    <property type="term" value="F:transmembrane transporter activity"/>
    <property type="evidence" value="ECO:0007669"/>
    <property type="project" value="TreeGrafter"/>
</dbReference>
<dbReference type="InterPro" id="IPR018108">
    <property type="entry name" value="MCP_transmembrane"/>
</dbReference>
<dbReference type="FunFam" id="1.50.40.10:FF:000049">
    <property type="entry name" value="Solute carrier family 25 member 45"/>
    <property type="match status" value="1"/>
</dbReference>
<feature type="repeat" description="Solcar" evidence="10">
    <location>
        <begin position="96"/>
        <end position="191"/>
    </location>
</feature>
<evidence type="ECO:0000256" key="6">
    <source>
        <dbReference type="ARBA" id="ARBA00022792"/>
    </source>
</evidence>
<evidence type="ECO:0000256" key="8">
    <source>
        <dbReference type="ARBA" id="ARBA00023128"/>
    </source>
</evidence>
<evidence type="ECO:0000256" key="3">
    <source>
        <dbReference type="ARBA" id="ARBA00022448"/>
    </source>
</evidence>
<sequence length="303" mass="33105">MHIVDFVSGSLAGACGVALGYPLETVRVRIQTQKQFTGIWQCAVATFSKEGAHGFFKGMTIPISTISVTSAVVFATYRDCLRRLNQARGADRTAPNRKLDVFLSGLVAGTVQTSVLAPGDIVKVRLQCQTESKRGGPNMPKPKYRGPIHCLLSIIREEGVRGLYRGILPLILRDAPSFAMYFWTYSTCCELLTRSGKKSPDWSAVMLAGGLAGMVGWTVGTPMDVIKSRLQMDGIRGPRKYRGLIHCLTDTVRVEGVGVFYRSLGISVLRAFPVGVAVFATYEVVSGFLRPGPDSIELPWRLK</sequence>
<evidence type="ECO:0000256" key="7">
    <source>
        <dbReference type="ARBA" id="ARBA00022989"/>
    </source>
</evidence>
<organism evidence="12 13">
    <name type="scientific">Pleuronectes platessa</name>
    <name type="common">European plaice</name>
    <dbReference type="NCBI Taxonomy" id="8262"/>
    <lineage>
        <taxon>Eukaryota</taxon>
        <taxon>Metazoa</taxon>
        <taxon>Chordata</taxon>
        <taxon>Craniata</taxon>
        <taxon>Vertebrata</taxon>
        <taxon>Euteleostomi</taxon>
        <taxon>Actinopterygii</taxon>
        <taxon>Neopterygii</taxon>
        <taxon>Teleostei</taxon>
        <taxon>Neoteleostei</taxon>
        <taxon>Acanthomorphata</taxon>
        <taxon>Carangaria</taxon>
        <taxon>Pleuronectiformes</taxon>
        <taxon>Pleuronectoidei</taxon>
        <taxon>Pleuronectidae</taxon>
        <taxon>Pleuronectes</taxon>
    </lineage>
</organism>
<evidence type="ECO:0000313" key="12">
    <source>
        <dbReference type="EMBL" id="CAB1422103.1"/>
    </source>
</evidence>
<evidence type="ECO:0008006" key="14">
    <source>
        <dbReference type="Google" id="ProtNLM"/>
    </source>
</evidence>
<comment type="similarity">
    <text evidence="2 11">Belongs to the mitochondrial carrier (TC 2.A.29) family.</text>
</comment>
<keyword evidence="9 10" id="KW-0472">Membrane</keyword>
<comment type="subcellular location">
    <subcellularLocation>
        <location evidence="1">Mitochondrion inner membrane</location>
        <topology evidence="1">Multi-pass membrane protein</topology>
    </subcellularLocation>
</comment>
<feature type="repeat" description="Solcar" evidence="10">
    <location>
        <begin position="1"/>
        <end position="83"/>
    </location>
</feature>
<keyword evidence="8" id="KW-0496">Mitochondrion</keyword>
<dbReference type="PANTHER" id="PTHR45624">
    <property type="entry name" value="MITOCHONDRIAL BASIC AMINO ACIDS TRANSPORTER-RELATED"/>
    <property type="match status" value="1"/>
</dbReference>
<evidence type="ECO:0000256" key="11">
    <source>
        <dbReference type="RuleBase" id="RU000488"/>
    </source>
</evidence>
<keyword evidence="3 11" id="KW-0813">Transport</keyword>
<keyword evidence="7" id="KW-1133">Transmembrane helix</keyword>
<dbReference type="OrthoDB" id="193856at2759"/>
<evidence type="ECO:0000256" key="10">
    <source>
        <dbReference type="PROSITE-ProRule" id="PRU00282"/>
    </source>
</evidence>
<feature type="repeat" description="Solcar" evidence="10">
    <location>
        <begin position="200"/>
        <end position="288"/>
    </location>
</feature>
<dbReference type="AlphaFoldDB" id="A0A9N7YDV3"/>
<name>A0A9N7YDV3_PLEPL</name>
<dbReference type="GO" id="GO:0005743">
    <property type="term" value="C:mitochondrial inner membrane"/>
    <property type="evidence" value="ECO:0007669"/>
    <property type="project" value="UniProtKB-SubCell"/>
</dbReference>
<dbReference type="SUPFAM" id="SSF103506">
    <property type="entry name" value="Mitochondrial carrier"/>
    <property type="match status" value="1"/>
</dbReference>
<evidence type="ECO:0000256" key="5">
    <source>
        <dbReference type="ARBA" id="ARBA00022737"/>
    </source>
</evidence>
<dbReference type="PROSITE" id="PS50920">
    <property type="entry name" value="SOLCAR"/>
    <property type="match status" value="3"/>
</dbReference>
<keyword evidence="4 10" id="KW-0812">Transmembrane</keyword>
<dbReference type="EMBL" id="CADEAL010000560">
    <property type="protein sequence ID" value="CAB1422103.1"/>
    <property type="molecule type" value="Genomic_DNA"/>
</dbReference>
<keyword evidence="5" id="KW-0677">Repeat</keyword>
<dbReference type="PANTHER" id="PTHR45624:SF3">
    <property type="entry name" value="SOLUTE CARRIER FAMILY 25 MEMBER 47"/>
    <property type="match status" value="1"/>
</dbReference>
<dbReference type="Pfam" id="PF00153">
    <property type="entry name" value="Mito_carr"/>
    <property type="match status" value="3"/>
</dbReference>
<comment type="caution">
    <text evidence="12">The sequence shown here is derived from an EMBL/GenBank/DDBJ whole genome shotgun (WGS) entry which is preliminary data.</text>
</comment>
<keyword evidence="13" id="KW-1185">Reference proteome</keyword>
<dbReference type="Proteomes" id="UP001153269">
    <property type="component" value="Unassembled WGS sequence"/>
</dbReference>
<gene>
    <name evidence="12" type="ORF">PLEPLA_LOCUS9992</name>
</gene>
<evidence type="ECO:0000256" key="4">
    <source>
        <dbReference type="ARBA" id="ARBA00022692"/>
    </source>
</evidence>
<protein>
    <recommendedName>
        <fullName evidence="14">Solute carrier family 25 member 47</fullName>
    </recommendedName>
</protein>
<dbReference type="Gene3D" id="1.50.40.10">
    <property type="entry name" value="Mitochondrial carrier domain"/>
    <property type="match status" value="2"/>
</dbReference>
<accession>A0A9N7YDV3</accession>
<dbReference type="InterPro" id="IPR050567">
    <property type="entry name" value="Mitochondrial_Carrier"/>
</dbReference>
<reference evidence="12" key="1">
    <citation type="submission" date="2020-03" db="EMBL/GenBank/DDBJ databases">
        <authorList>
            <person name="Weist P."/>
        </authorList>
    </citation>
    <scope>NUCLEOTIDE SEQUENCE</scope>
</reference>
<keyword evidence="6" id="KW-0999">Mitochondrion inner membrane</keyword>
<evidence type="ECO:0000256" key="2">
    <source>
        <dbReference type="ARBA" id="ARBA00006375"/>
    </source>
</evidence>
<dbReference type="InterPro" id="IPR023395">
    <property type="entry name" value="MCP_dom_sf"/>
</dbReference>
<evidence type="ECO:0000256" key="9">
    <source>
        <dbReference type="ARBA" id="ARBA00023136"/>
    </source>
</evidence>